<evidence type="ECO:0000313" key="1">
    <source>
        <dbReference type="EMBL" id="SUZ58959.1"/>
    </source>
</evidence>
<reference evidence="1" key="1">
    <citation type="submission" date="2018-05" db="EMBL/GenBank/DDBJ databases">
        <authorList>
            <person name="Lanie J.A."/>
            <person name="Ng W.-L."/>
            <person name="Kazmierczak K.M."/>
            <person name="Andrzejewski T.M."/>
            <person name="Davidsen T.M."/>
            <person name="Wayne K.J."/>
            <person name="Tettelin H."/>
            <person name="Glass J.I."/>
            <person name="Rusch D."/>
            <person name="Podicherti R."/>
            <person name="Tsui H.-C.T."/>
            <person name="Winkler M.E."/>
        </authorList>
    </citation>
    <scope>NUCLEOTIDE SEQUENCE</scope>
</reference>
<evidence type="ECO:0008006" key="2">
    <source>
        <dbReference type="Google" id="ProtNLM"/>
    </source>
</evidence>
<gene>
    <name evidence="1" type="ORF">METZ01_LOCUS11813</name>
</gene>
<dbReference type="PANTHER" id="PTHR33639:SF2">
    <property type="entry name" value="DUF393 DOMAIN-CONTAINING PROTEIN"/>
    <property type="match status" value="1"/>
</dbReference>
<name>A0A381NXJ9_9ZZZZ</name>
<protein>
    <recommendedName>
        <fullName evidence="2">Thiol-disulfide oxidoreductase DCC</fullName>
    </recommendedName>
</protein>
<dbReference type="EMBL" id="UINC01000654">
    <property type="protein sequence ID" value="SUZ58959.1"/>
    <property type="molecule type" value="Genomic_DNA"/>
</dbReference>
<dbReference type="InterPro" id="IPR052927">
    <property type="entry name" value="DCC_oxidoreductase"/>
</dbReference>
<proteinExistence type="predicted"/>
<dbReference type="InterPro" id="IPR007263">
    <property type="entry name" value="DCC1-like"/>
</dbReference>
<dbReference type="AlphaFoldDB" id="A0A381NXJ9"/>
<sequence>MARQRPVILFDGVCNLCNSAVQWVIEHDEEGRFDFASLQSDAARQELMKVLDANEIDTLPDSIVLLDSDGVHVRSAADLRILRGLGSWFLLLRLAVVLPRPIRDAVYNLVARNRYRWFGQRDVCMTPTPDIAARFLDAGEPRAATDA</sequence>
<dbReference type="Pfam" id="PF04134">
    <property type="entry name" value="DCC1-like"/>
    <property type="match status" value="1"/>
</dbReference>
<organism evidence="1">
    <name type="scientific">marine metagenome</name>
    <dbReference type="NCBI Taxonomy" id="408172"/>
    <lineage>
        <taxon>unclassified sequences</taxon>
        <taxon>metagenomes</taxon>
        <taxon>ecological metagenomes</taxon>
    </lineage>
</organism>
<dbReference type="GO" id="GO:0015035">
    <property type="term" value="F:protein-disulfide reductase activity"/>
    <property type="evidence" value="ECO:0007669"/>
    <property type="project" value="InterPro"/>
</dbReference>
<dbReference type="PANTHER" id="PTHR33639">
    <property type="entry name" value="THIOL-DISULFIDE OXIDOREDUCTASE DCC"/>
    <property type="match status" value="1"/>
</dbReference>
<accession>A0A381NXJ9</accession>